<evidence type="ECO:0000313" key="3">
    <source>
        <dbReference type="Proteomes" id="UP000256328"/>
    </source>
</evidence>
<sequence>MSDAFDISSILHPDYVLRLEAEFKAALEREDEVLQERRQQEDIAREARFRRERETVMEERRKEDGERRRMQTQRSVTWIADFAQQKLMEISTNSLAHHSQHQSFAASSSQAGVRDGISQKMHGKNSGSATLRSALDPALAPASENMDRYHNSPWSGSHQFEGEETDSSLSPTLSGLNSSPYLDENAVVKNSTAQRFEVPRQIRSCHIRDLVADDFVVCGAQSVLPYKEGYYKFRCPVPGCKFWPSEKASKNGSPEMSYLVHLQKGHRAHNFYNTPNLDEQAMRFLKIPANERKHYKITQALDLFGAVIEDADHRWFTAWKASAIMKDNSIRRPGRQEDPINTTVLGKRRRIPRTTKTFFGENSQDEDHDGTQESMTQPRADSVSPEI</sequence>
<accession>A0A3D8T820</accession>
<comment type="caution">
    <text evidence="2">The sequence shown here is derived from an EMBL/GenBank/DDBJ whole genome shotgun (WGS) entry which is preliminary data.</text>
</comment>
<evidence type="ECO:0000313" key="2">
    <source>
        <dbReference type="EMBL" id="RDW94742.1"/>
    </source>
</evidence>
<feature type="region of interest" description="Disordered" evidence="1">
    <location>
        <begin position="99"/>
        <end position="129"/>
    </location>
</feature>
<proteinExistence type="predicted"/>
<feature type="region of interest" description="Disordered" evidence="1">
    <location>
        <begin position="330"/>
        <end position="387"/>
    </location>
</feature>
<dbReference type="AlphaFoldDB" id="A0A3D8T820"/>
<keyword evidence="3" id="KW-1185">Reference proteome</keyword>
<name>A0A3D8T820_9HELO</name>
<feature type="region of interest" description="Disordered" evidence="1">
    <location>
        <begin position="144"/>
        <end position="175"/>
    </location>
</feature>
<evidence type="ECO:0000256" key="1">
    <source>
        <dbReference type="SAM" id="MobiDB-lite"/>
    </source>
</evidence>
<gene>
    <name evidence="2" type="ORF">BP5796_00505</name>
</gene>
<reference evidence="2 3" key="1">
    <citation type="journal article" date="2018" name="IMA Fungus">
        <title>IMA Genome-F 9: Draft genome sequence of Annulohypoxylon stygium, Aspergillus mulundensis, Berkeleyomyces basicola (syn. Thielaviopsis basicola), Ceratocystis smalleyi, two Cercospora beticola strains, Coleophoma cylindrospora, Fusarium fracticaudum, Phialophora cf. hyalina, and Morchella septimelata.</title>
        <authorList>
            <person name="Wingfield B.D."/>
            <person name="Bills G.F."/>
            <person name="Dong Y."/>
            <person name="Huang W."/>
            <person name="Nel W.J."/>
            <person name="Swalarsk-Parry B.S."/>
            <person name="Vaghefi N."/>
            <person name="Wilken P.M."/>
            <person name="An Z."/>
            <person name="de Beer Z.W."/>
            <person name="De Vos L."/>
            <person name="Chen L."/>
            <person name="Duong T.A."/>
            <person name="Gao Y."/>
            <person name="Hammerbacher A."/>
            <person name="Kikkert J.R."/>
            <person name="Li Y."/>
            <person name="Li H."/>
            <person name="Li K."/>
            <person name="Li Q."/>
            <person name="Liu X."/>
            <person name="Ma X."/>
            <person name="Naidoo K."/>
            <person name="Pethybridge S.J."/>
            <person name="Sun J."/>
            <person name="Steenkamp E.T."/>
            <person name="van der Nest M.A."/>
            <person name="van Wyk S."/>
            <person name="Wingfield M.J."/>
            <person name="Xiong C."/>
            <person name="Yue Q."/>
            <person name="Zhang X."/>
        </authorList>
    </citation>
    <scope>NUCLEOTIDE SEQUENCE [LARGE SCALE GENOMIC DNA]</scope>
    <source>
        <strain evidence="2 3">BP5796</strain>
    </source>
</reference>
<protein>
    <submittedName>
        <fullName evidence="2">Uncharacterized protein</fullName>
    </submittedName>
</protein>
<feature type="compositionally biased region" description="Low complexity" evidence="1">
    <location>
        <begin position="99"/>
        <end position="111"/>
    </location>
</feature>
<dbReference type="OrthoDB" id="10365057at2759"/>
<dbReference type="EMBL" id="PDLN01000001">
    <property type="protein sequence ID" value="RDW94742.1"/>
    <property type="molecule type" value="Genomic_DNA"/>
</dbReference>
<dbReference type="Proteomes" id="UP000256328">
    <property type="component" value="Unassembled WGS sequence"/>
</dbReference>
<organism evidence="2 3">
    <name type="scientific">Coleophoma crateriformis</name>
    <dbReference type="NCBI Taxonomy" id="565419"/>
    <lineage>
        <taxon>Eukaryota</taxon>
        <taxon>Fungi</taxon>
        <taxon>Dikarya</taxon>
        <taxon>Ascomycota</taxon>
        <taxon>Pezizomycotina</taxon>
        <taxon>Leotiomycetes</taxon>
        <taxon>Helotiales</taxon>
        <taxon>Dermateaceae</taxon>
        <taxon>Coleophoma</taxon>
    </lineage>
</organism>